<dbReference type="PANTHER" id="PTHR14237:SF80">
    <property type="entry name" value="MOLYBDENUM COFACTOR SULFURASE"/>
    <property type="match status" value="1"/>
</dbReference>
<dbReference type="InterPro" id="IPR015424">
    <property type="entry name" value="PyrdxlP-dep_Trfase"/>
</dbReference>
<dbReference type="Gene3D" id="3.40.640.10">
    <property type="entry name" value="Type I PLP-dependent aspartate aminotransferase-like (Major domain)"/>
    <property type="match status" value="1"/>
</dbReference>
<name>A0A381LCA4_BLUGR</name>
<dbReference type="SUPFAM" id="SSF141673">
    <property type="entry name" value="MOSC N-terminal domain-like"/>
    <property type="match status" value="1"/>
</dbReference>
<feature type="domain" description="MOSC" evidence="4">
    <location>
        <begin position="652"/>
        <end position="806"/>
    </location>
</feature>
<evidence type="ECO:0000259" key="4">
    <source>
        <dbReference type="PROSITE" id="PS51340"/>
    </source>
</evidence>
<dbReference type="Pfam" id="PF03476">
    <property type="entry name" value="MOSC_N"/>
    <property type="match status" value="1"/>
</dbReference>
<dbReference type="HAMAP" id="MF_03050">
    <property type="entry name" value="MOCOS"/>
    <property type="match status" value="1"/>
</dbReference>
<keyword evidence="2" id="KW-0663">Pyridoxal phosphate</keyword>
<feature type="non-terminal residue" evidence="5">
    <location>
        <position position="810"/>
    </location>
</feature>
<dbReference type="GO" id="GO:0030170">
    <property type="term" value="F:pyridoxal phosphate binding"/>
    <property type="evidence" value="ECO:0007669"/>
    <property type="project" value="InterPro"/>
</dbReference>
<evidence type="ECO:0000313" key="5">
    <source>
        <dbReference type="EMBL" id="SUZ11475.1"/>
    </source>
</evidence>
<evidence type="ECO:0000256" key="3">
    <source>
        <dbReference type="ARBA" id="ARBA00023150"/>
    </source>
</evidence>
<dbReference type="InterPro" id="IPR028886">
    <property type="entry name" value="MoCo_sulfurase"/>
</dbReference>
<gene>
    <name evidence="5" type="ORF">BGT96224V2_LOCUS4607</name>
</gene>
<reference evidence="5" key="1">
    <citation type="submission" date="2018-07" db="EMBL/GenBank/DDBJ databases">
        <authorList>
            <person name="Quirk P.G."/>
            <person name="Krulwich T.A."/>
        </authorList>
    </citation>
    <scope>NUCLEOTIDE SEQUENCE</scope>
    <source>
        <strain evidence="5">96224</strain>
    </source>
</reference>
<dbReference type="OrthoDB" id="10264306at2759"/>
<proteinExistence type="inferred from homology"/>
<keyword evidence="1" id="KW-0808">Transferase</keyword>
<sequence length="810" mass="90716">MESAYNHAVETFRTEEYPMLKESLYLDHAGTTLYSKSLMETFMREMVSNLHGNPHSVSPSSQLSSKRIDKTRHEVLEFFNADPKEFDVVFVSNATAGIKLVMDSFRGQDASFNYAYHLESHTSIIGVRENAQKSYCWNDSEVELWLSGSKVQGTIPDLNLFSYPAQSNMSGRRLPLSWSHKVRLLSATMRIPIYTLLDASSLVSTAPLDLSDTAKAPDFTVLSFYKIFGFPDLGALIVRKRSNVILRQRKYFGGGTVDAVISFEEPWHALKEGPIYQSLEDGTLPIHSILALEVAILDYHRLYSSMTRVSQHTNFLAQILYHELSSLRHGNLRPLCKLHSQGFQADQTNLQGPIIAFNLLNNDSSWISNSGFENLAAVRGIHVRTGSICNPGGVAACLELEPWEIRRNYLDGFRCSTGPDIFAGKVTGVIRVSLGAMSTIGDIMKFISFVREFFVDPAVNIASPSALHTPYTTDHVVESLTIYPIKSCGGFVIPPDVDWEVRPEGLAWDREWLLVHEGSGQALSQKRYPQMALIRPRVDFQSEELVIKYDGDHAHDIPEILTVSLTLDHNLNYPNKKMNTFSSRVCGDAILANVYQDTYINRFFTCILGVPCLLARFPAGGAGLSCRQSKAHVQKHQALYSNRNSNFSGENSETTGSHFSATQSLPILLSNESPILMINRTSLDHLNNKIIQSGGKPASASVFRGNIVIGPKKSQHQRPYSEDHWTSITIGLQRYKMLGSCRRCNMICIDQKTAEKNEEPMVTLAKTRTFNSKTFFGCHMCHMPHTFTNDREQTPIIRVGDPVQISIEPI</sequence>
<dbReference type="InterPro" id="IPR000192">
    <property type="entry name" value="Aminotrans_V_dom"/>
</dbReference>
<dbReference type="InterPro" id="IPR015421">
    <property type="entry name" value="PyrdxlP-dep_Trfase_major"/>
</dbReference>
<dbReference type="Pfam" id="PF00266">
    <property type="entry name" value="Aminotran_5"/>
    <property type="match status" value="1"/>
</dbReference>
<dbReference type="Pfam" id="PF03473">
    <property type="entry name" value="MOSC"/>
    <property type="match status" value="1"/>
</dbReference>
<accession>A0A381LCA4</accession>
<dbReference type="GO" id="GO:0006777">
    <property type="term" value="P:Mo-molybdopterin cofactor biosynthetic process"/>
    <property type="evidence" value="ECO:0007669"/>
    <property type="project" value="UniProtKB-KW"/>
</dbReference>
<dbReference type="InterPro" id="IPR005303">
    <property type="entry name" value="MOCOS_middle"/>
</dbReference>
<dbReference type="GO" id="GO:0030151">
    <property type="term" value="F:molybdenum ion binding"/>
    <property type="evidence" value="ECO:0007669"/>
    <property type="project" value="InterPro"/>
</dbReference>
<dbReference type="SUPFAM" id="SSF53383">
    <property type="entry name" value="PLP-dependent transferases"/>
    <property type="match status" value="1"/>
</dbReference>
<dbReference type="PANTHER" id="PTHR14237">
    <property type="entry name" value="MOLYBDOPTERIN COFACTOR SULFURASE MOSC"/>
    <property type="match status" value="1"/>
</dbReference>
<organism evidence="5">
    <name type="scientific">Blumeria graminis f. sp. tritici 96224</name>
    <dbReference type="NCBI Taxonomy" id="1268274"/>
    <lineage>
        <taxon>Eukaryota</taxon>
        <taxon>Fungi</taxon>
        <taxon>Dikarya</taxon>
        <taxon>Ascomycota</taxon>
        <taxon>Pezizomycotina</taxon>
        <taxon>Leotiomycetes</taxon>
        <taxon>Erysiphales</taxon>
        <taxon>Erysiphaceae</taxon>
        <taxon>Blumeria</taxon>
    </lineage>
</organism>
<evidence type="ECO:0000256" key="2">
    <source>
        <dbReference type="ARBA" id="ARBA00022898"/>
    </source>
</evidence>
<dbReference type="AlphaFoldDB" id="A0A381LCA4"/>
<dbReference type="PROSITE" id="PS51340">
    <property type="entry name" value="MOSC"/>
    <property type="match status" value="1"/>
</dbReference>
<protein>
    <submittedName>
        <fullName evidence="5">Bgt-3937</fullName>
    </submittedName>
</protein>
<evidence type="ECO:0000256" key="1">
    <source>
        <dbReference type="ARBA" id="ARBA00022679"/>
    </source>
</evidence>
<keyword evidence="3" id="KW-0501">Molybdenum cofactor biosynthesis</keyword>
<dbReference type="EMBL" id="UIGY01000126">
    <property type="protein sequence ID" value="SUZ11475.1"/>
    <property type="molecule type" value="Genomic_DNA"/>
</dbReference>
<dbReference type="InterPro" id="IPR005302">
    <property type="entry name" value="MoCF_Sase_C"/>
</dbReference>
<dbReference type="GO" id="GO:0008265">
    <property type="term" value="F:molybdenum cofactor sulfurtransferase activity"/>
    <property type="evidence" value="ECO:0007669"/>
    <property type="project" value="InterPro"/>
</dbReference>